<comment type="similarity">
    <text evidence="3">Belongs to the cystatin family. Phytocystatin subfamily.</text>
</comment>
<name>A0A2P5FUP1_TREOI</name>
<keyword evidence="2 3" id="KW-0789">Thiol protease inhibitor</keyword>
<accession>A0A2P5FUP1</accession>
<dbReference type="InterPro" id="IPR006525">
    <property type="entry name" value="Cystatin-related_pln"/>
</dbReference>
<feature type="domain" description="Cystatin" evidence="4">
    <location>
        <begin position="116"/>
        <end position="204"/>
    </location>
</feature>
<keyword evidence="6" id="KW-1185">Reference proteome</keyword>
<dbReference type="PANTHER" id="PTHR11413:SF116">
    <property type="entry name" value="MULTICYSTATIN"/>
    <property type="match status" value="1"/>
</dbReference>
<evidence type="ECO:0000256" key="1">
    <source>
        <dbReference type="ARBA" id="ARBA00022690"/>
    </source>
</evidence>
<dbReference type="NCBIfam" id="TIGR01638">
    <property type="entry name" value="Atha_cystat_rel"/>
    <property type="match status" value="1"/>
</dbReference>
<protein>
    <recommendedName>
        <fullName evidence="3">Cysteine proteinase inhibitor</fullName>
    </recommendedName>
</protein>
<proteinExistence type="inferred from homology"/>
<sequence>MATLGGIRQVEGFQNSVEIENLARFAVEEYNKKENALLEFVKVVNAKEQVVSGTLYYITLEAVDVGDINKTKVYEAKVLVKPWIGFKELQEFKLIGDDVTPSGSSSDSLAHNAIVGGVGELQGSQQNSLEIENLARFAVDEYNKKENALLEFVKVVNVKQQVVSGTMYYITLVALDGDKKKVYEAKVWEKPWLNFKEVQEFKLIGDAANLTESST</sequence>
<evidence type="ECO:0000256" key="2">
    <source>
        <dbReference type="ARBA" id="ARBA00022704"/>
    </source>
</evidence>
<keyword evidence="1 3" id="KW-0646">Protease inhibitor</keyword>
<dbReference type="Gene3D" id="3.10.450.10">
    <property type="match status" value="2"/>
</dbReference>
<evidence type="ECO:0000313" key="5">
    <source>
        <dbReference type="EMBL" id="POO01511.1"/>
    </source>
</evidence>
<dbReference type="InterPro" id="IPR027214">
    <property type="entry name" value="Cystatin"/>
</dbReference>
<dbReference type="PROSITE" id="PS00287">
    <property type="entry name" value="CYSTATIN"/>
    <property type="match status" value="2"/>
</dbReference>
<dbReference type="SMART" id="SM00043">
    <property type="entry name" value="CY"/>
    <property type="match status" value="2"/>
</dbReference>
<dbReference type="Proteomes" id="UP000237000">
    <property type="component" value="Unassembled WGS sequence"/>
</dbReference>
<evidence type="ECO:0000256" key="3">
    <source>
        <dbReference type="RuleBase" id="RU362130"/>
    </source>
</evidence>
<dbReference type="Pfam" id="PF00031">
    <property type="entry name" value="Cystatin"/>
    <property type="match status" value="1"/>
</dbReference>
<dbReference type="GO" id="GO:0004869">
    <property type="term" value="F:cysteine-type endopeptidase inhibitor activity"/>
    <property type="evidence" value="ECO:0007669"/>
    <property type="project" value="UniProtKB-KW"/>
</dbReference>
<dbReference type="AlphaFoldDB" id="A0A2P5FUP1"/>
<reference evidence="6" key="1">
    <citation type="submission" date="2016-06" db="EMBL/GenBank/DDBJ databases">
        <title>Parallel loss of symbiosis genes in relatives of nitrogen-fixing non-legume Parasponia.</title>
        <authorList>
            <person name="Van Velzen R."/>
            <person name="Holmer R."/>
            <person name="Bu F."/>
            <person name="Rutten L."/>
            <person name="Van Zeijl A."/>
            <person name="Liu W."/>
            <person name="Santuari L."/>
            <person name="Cao Q."/>
            <person name="Sharma T."/>
            <person name="Shen D."/>
            <person name="Roswanjaya Y."/>
            <person name="Wardhani T."/>
            <person name="Kalhor M.S."/>
            <person name="Jansen J."/>
            <person name="Van den Hoogen J."/>
            <person name="Gungor B."/>
            <person name="Hartog M."/>
            <person name="Hontelez J."/>
            <person name="Verver J."/>
            <person name="Yang W.-C."/>
            <person name="Schijlen E."/>
            <person name="Repin R."/>
            <person name="Schilthuizen M."/>
            <person name="Schranz E."/>
            <person name="Heidstra R."/>
            <person name="Miyata K."/>
            <person name="Fedorova E."/>
            <person name="Kohlen W."/>
            <person name="Bisseling T."/>
            <person name="Smit S."/>
            <person name="Geurts R."/>
        </authorList>
    </citation>
    <scope>NUCLEOTIDE SEQUENCE [LARGE SCALE GENOMIC DNA]</scope>
    <source>
        <strain evidence="6">cv. RG33-2</strain>
    </source>
</reference>
<dbReference type="InterPro" id="IPR018073">
    <property type="entry name" value="Prot_inh_cystat_CS"/>
</dbReference>
<organism evidence="5 6">
    <name type="scientific">Trema orientale</name>
    <name type="common">Charcoal tree</name>
    <name type="synonym">Celtis orientalis</name>
    <dbReference type="NCBI Taxonomy" id="63057"/>
    <lineage>
        <taxon>Eukaryota</taxon>
        <taxon>Viridiplantae</taxon>
        <taxon>Streptophyta</taxon>
        <taxon>Embryophyta</taxon>
        <taxon>Tracheophyta</taxon>
        <taxon>Spermatophyta</taxon>
        <taxon>Magnoliopsida</taxon>
        <taxon>eudicotyledons</taxon>
        <taxon>Gunneridae</taxon>
        <taxon>Pentapetalae</taxon>
        <taxon>rosids</taxon>
        <taxon>fabids</taxon>
        <taxon>Rosales</taxon>
        <taxon>Cannabaceae</taxon>
        <taxon>Trema</taxon>
    </lineage>
</organism>
<dbReference type="Pfam" id="PF16845">
    <property type="entry name" value="SQAPI"/>
    <property type="match status" value="1"/>
</dbReference>
<dbReference type="CDD" id="cd00042">
    <property type="entry name" value="CY"/>
    <property type="match status" value="2"/>
</dbReference>
<dbReference type="OrthoDB" id="1908104at2759"/>
<evidence type="ECO:0000259" key="4">
    <source>
        <dbReference type="SMART" id="SM00043"/>
    </source>
</evidence>
<evidence type="ECO:0000313" key="6">
    <source>
        <dbReference type="Proteomes" id="UP000237000"/>
    </source>
</evidence>
<dbReference type="InterPro" id="IPR000010">
    <property type="entry name" value="Cystatin_dom"/>
</dbReference>
<dbReference type="InParanoid" id="A0A2P5FUP1"/>
<comment type="caution">
    <text evidence="5">The sequence shown here is derived from an EMBL/GenBank/DDBJ whole genome shotgun (WGS) entry which is preliminary data.</text>
</comment>
<dbReference type="EMBL" id="JXTC01000008">
    <property type="protein sequence ID" value="POO01511.1"/>
    <property type="molecule type" value="Genomic_DNA"/>
</dbReference>
<feature type="domain" description="Cystatin" evidence="4">
    <location>
        <begin position="2"/>
        <end position="95"/>
    </location>
</feature>
<dbReference type="PANTHER" id="PTHR11413">
    <property type="entry name" value="CYSTATIN FAMILY MEMBER"/>
    <property type="match status" value="1"/>
</dbReference>
<dbReference type="SUPFAM" id="SSF54403">
    <property type="entry name" value="Cystatin/monellin"/>
    <property type="match status" value="2"/>
</dbReference>
<dbReference type="InterPro" id="IPR046350">
    <property type="entry name" value="Cystatin_sf"/>
</dbReference>
<gene>
    <name evidence="5" type="ORF">TorRG33x02_028180</name>
</gene>